<dbReference type="Proteomes" id="UP000010422">
    <property type="component" value="Unassembled WGS sequence"/>
</dbReference>
<evidence type="ECO:0000256" key="1">
    <source>
        <dbReference type="PROSITE-ProRule" id="PRU00235"/>
    </source>
</evidence>
<dbReference type="PROSITE" id="PS50012">
    <property type="entry name" value="RCC1_3"/>
    <property type="match status" value="2"/>
</dbReference>
<dbReference type="EMBL" id="CAKM01000189">
    <property type="protein sequence ID" value="CCJ29497.1"/>
    <property type="molecule type" value="Genomic_DNA"/>
</dbReference>
<proteinExistence type="predicted"/>
<dbReference type="PROSITE" id="PS00625">
    <property type="entry name" value="RCC1_1"/>
    <property type="match status" value="1"/>
</dbReference>
<evidence type="ECO:0000313" key="3">
    <source>
        <dbReference type="Proteomes" id="UP000010422"/>
    </source>
</evidence>
<dbReference type="VEuPathDB" id="FungiDB:PNEJI1_002740"/>
<dbReference type="PANTHER" id="PTHR45982">
    <property type="entry name" value="REGULATOR OF CHROMOSOME CONDENSATION"/>
    <property type="match status" value="1"/>
</dbReference>
<dbReference type="InParanoid" id="L0PBA7"/>
<evidence type="ECO:0000313" key="2">
    <source>
        <dbReference type="EMBL" id="CCJ29497.1"/>
    </source>
</evidence>
<dbReference type="AlphaFoldDB" id="L0PBA7"/>
<gene>
    <name evidence="2" type="ORF">PNEJI1_002740</name>
</gene>
<dbReference type="GO" id="GO:0005737">
    <property type="term" value="C:cytoplasm"/>
    <property type="evidence" value="ECO:0007669"/>
    <property type="project" value="TreeGrafter"/>
</dbReference>
<dbReference type="InterPro" id="IPR000408">
    <property type="entry name" value="Reg_chr_condens"/>
</dbReference>
<name>L0PBA7_PNEJI</name>
<dbReference type="Pfam" id="PF00415">
    <property type="entry name" value="RCC1"/>
    <property type="match status" value="2"/>
</dbReference>
<sequence length="224" mass="24301">MGPSMAYHRETRQGASKVNQVLRKTMKSYGDLKKQSQIQGGTLNAAKKINDIGKLKGKKSIISTRPQALKGMRSHRSSVPFINEIPVLKQQKLCVYVFGTGSMSELGLGPEPTGRVVKRPRLNPLLPYDTIGIVDVAVGGMHTAAIDYEGNVYTWGVNDQGALGRDTTWDVNRADLDSDDEQMLNPKDSVPGKVEGMPDGVKVVKMACGDSISVAITDKGQEMI</sequence>
<dbReference type="GO" id="GO:0005085">
    <property type="term" value="F:guanyl-nucleotide exchange factor activity"/>
    <property type="evidence" value="ECO:0007669"/>
    <property type="project" value="TreeGrafter"/>
</dbReference>
<dbReference type="STRING" id="1209962.L0PBA7"/>
<dbReference type="PANTHER" id="PTHR45982:SF1">
    <property type="entry name" value="REGULATOR OF CHROMOSOME CONDENSATION"/>
    <property type="match status" value="1"/>
</dbReference>
<dbReference type="Gene3D" id="2.130.10.30">
    <property type="entry name" value="Regulator of chromosome condensation 1/beta-lactamase-inhibitor protein II"/>
    <property type="match status" value="1"/>
</dbReference>
<dbReference type="PRINTS" id="PR00633">
    <property type="entry name" value="RCCNDNSATION"/>
</dbReference>
<feature type="repeat" description="RCC1" evidence="1">
    <location>
        <begin position="150"/>
        <end position="219"/>
    </location>
</feature>
<accession>L0PBA7</accession>
<comment type="caution">
    <text evidence="2">The sequence shown here is derived from an EMBL/GenBank/DDBJ whole genome shotgun (WGS) entry which is preliminary data.</text>
</comment>
<dbReference type="SUPFAM" id="SSF50985">
    <property type="entry name" value="RCC1/BLIP-II"/>
    <property type="match status" value="1"/>
</dbReference>
<organism evidence="3">
    <name type="scientific">Pneumocystis jirovecii</name>
    <name type="common">Human pneumocystis pneumonia agent</name>
    <dbReference type="NCBI Taxonomy" id="42068"/>
    <lineage>
        <taxon>Eukaryota</taxon>
        <taxon>Fungi</taxon>
        <taxon>Dikarya</taxon>
        <taxon>Ascomycota</taxon>
        <taxon>Taphrinomycotina</taxon>
        <taxon>Pneumocystomycetes</taxon>
        <taxon>Pneumocystaceae</taxon>
        <taxon>Pneumocystis</taxon>
    </lineage>
</organism>
<protein>
    <submittedName>
        <fullName evidence="2">Uncharacterized protein</fullName>
    </submittedName>
</protein>
<dbReference type="InterPro" id="IPR009091">
    <property type="entry name" value="RCC1/BLIP-II"/>
</dbReference>
<reference evidence="2 3" key="1">
    <citation type="journal article" date="2012" name="MBio">
        <title>De novo assembly of the Pneumocystis jirovecii genome from a single bronchoalveolar lavage fluid specimen from a patient.</title>
        <authorList>
            <person name="Cisse O.H."/>
            <person name="Pagni M."/>
            <person name="Hauser P.M."/>
        </authorList>
    </citation>
    <scope>NUCLEOTIDE SEQUENCE [LARGE SCALE GENOMIC DNA]</scope>
    <source>
        <strain evidence="2 3">SE8</strain>
    </source>
</reference>
<feature type="repeat" description="RCC1" evidence="1">
    <location>
        <begin position="93"/>
        <end position="149"/>
    </location>
</feature>
<dbReference type="InterPro" id="IPR051553">
    <property type="entry name" value="Ran_GTPase-activating"/>
</dbReference>